<dbReference type="Proteomes" id="UP000061348">
    <property type="component" value="Unassembled WGS sequence"/>
</dbReference>
<evidence type="ECO:0000256" key="1">
    <source>
        <dbReference type="SAM" id="SignalP"/>
    </source>
</evidence>
<dbReference type="AlphaFoldDB" id="A0A120FV49"/>
<evidence type="ECO:0000313" key="3">
    <source>
        <dbReference type="Proteomes" id="UP000061348"/>
    </source>
</evidence>
<reference evidence="2 3" key="1">
    <citation type="submission" date="2015-05" db="EMBL/GenBank/DDBJ databases">
        <title>A genomic and transcriptomic approach to investigate the blue pigment phenotype in Pseudomonas fluorescens.</title>
        <authorList>
            <person name="Andreani N.A."/>
            <person name="Cardazzo B."/>
        </authorList>
    </citation>
    <scope>NUCLEOTIDE SEQUENCE [LARGE SCALE GENOMIC DNA]</scope>
    <source>
        <strain evidence="2 3">Ps_22</strain>
    </source>
</reference>
<feature type="signal peptide" evidence="1">
    <location>
        <begin position="1"/>
        <end position="23"/>
    </location>
</feature>
<feature type="chain" id="PRO_5007165660" evidence="1">
    <location>
        <begin position="24"/>
        <end position="107"/>
    </location>
</feature>
<proteinExistence type="predicted"/>
<organism evidence="2 3">
    <name type="scientific">Pseudomonas fluorescens</name>
    <dbReference type="NCBI Taxonomy" id="294"/>
    <lineage>
        <taxon>Bacteria</taxon>
        <taxon>Pseudomonadati</taxon>
        <taxon>Pseudomonadota</taxon>
        <taxon>Gammaproteobacteria</taxon>
        <taxon>Pseudomonadales</taxon>
        <taxon>Pseudomonadaceae</taxon>
        <taxon>Pseudomonas</taxon>
    </lineage>
</organism>
<keyword evidence="1" id="KW-0732">Signal</keyword>
<name>A0A120FV49_PSEFL</name>
<evidence type="ECO:0000313" key="2">
    <source>
        <dbReference type="EMBL" id="KWV67841.1"/>
    </source>
</evidence>
<gene>
    <name evidence="2" type="ORF">PFLmoz3_06361</name>
</gene>
<accession>A0A120FV49</accession>
<sequence length="107" mass="11320">MTRPLTLKSPVAVSALLAAPPFAAWPLRRNRPFWLVGKLKPGKVTGLTWRWARSGGSCAVIAGLTVEANTSELVLRLAAGVSMWVALGRMTLLSILEVALTVTAPAA</sequence>
<comment type="caution">
    <text evidence="2">The sequence shown here is derived from an EMBL/GenBank/DDBJ whole genome shotgun (WGS) entry which is preliminary data.</text>
</comment>
<dbReference type="EMBL" id="LCYA01000347">
    <property type="protein sequence ID" value="KWV67841.1"/>
    <property type="molecule type" value="Genomic_DNA"/>
</dbReference>
<protein>
    <submittedName>
        <fullName evidence="2">Uncharacterized protein</fullName>
    </submittedName>
</protein>